<dbReference type="Gene3D" id="3.30.470.20">
    <property type="entry name" value="ATP-grasp fold, B domain"/>
    <property type="match status" value="1"/>
</dbReference>
<dbReference type="InterPro" id="IPR036637">
    <property type="entry name" value="Phosphohistidine_dom_sf"/>
</dbReference>
<accession>A0A511DM45</accession>
<dbReference type="GO" id="GO:0005524">
    <property type="term" value="F:ATP binding"/>
    <property type="evidence" value="ECO:0007669"/>
    <property type="project" value="InterPro"/>
</dbReference>
<feature type="domain" description="PEP-utilising enzyme mobile" evidence="1">
    <location>
        <begin position="420"/>
        <end position="500"/>
    </location>
</feature>
<dbReference type="Gene3D" id="1.10.189.10">
    <property type="entry name" value="Pyruvate Phosphate Dikinase, domain 2"/>
    <property type="match status" value="1"/>
</dbReference>
<name>A0A511DM45_9PSEU</name>
<dbReference type="PANTHER" id="PTHR22931">
    <property type="entry name" value="PHOSPHOENOLPYRUVATE DIKINASE-RELATED"/>
    <property type="match status" value="1"/>
</dbReference>
<evidence type="ECO:0008006" key="5">
    <source>
        <dbReference type="Google" id="ProtNLM"/>
    </source>
</evidence>
<reference evidence="3 4" key="1">
    <citation type="submission" date="2019-07" db="EMBL/GenBank/DDBJ databases">
        <title>Whole genome shotgun sequence of Pseudonocardia sulfidoxydans NBRC 16205.</title>
        <authorList>
            <person name="Hosoyama A."/>
            <person name="Uohara A."/>
            <person name="Ohji S."/>
            <person name="Ichikawa N."/>
        </authorList>
    </citation>
    <scope>NUCLEOTIDE SEQUENCE [LARGE SCALE GENOMIC DNA]</scope>
    <source>
        <strain evidence="3 4">NBRC 16205</strain>
    </source>
</reference>
<dbReference type="Pfam" id="PF00391">
    <property type="entry name" value="PEP-utilizers"/>
    <property type="match status" value="1"/>
</dbReference>
<dbReference type="InterPro" id="IPR010121">
    <property type="entry name" value="Pyruvate_phosphate_dikinase"/>
</dbReference>
<dbReference type="Gene3D" id="1.20.80.30">
    <property type="match status" value="1"/>
</dbReference>
<dbReference type="InterPro" id="IPR013815">
    <property type="entry name" value="ATP_grasp_subdomain_1"/>
</dbReference>
<keyword evidence="4" id="KW-1185">Reference proteome</keyword>
<sequence length="554" mass="57211">MAVDVSVRAAEHLFAFDHPHAVAPRELTGLLGGKGAGLAEMTSVLGLPVPPGFTVGLPVCLAYRRDGWPADLDDALAAHVAALETRIGRRLGDPADPLLVAVRSGAPRSMPGMLDTVLNLGLTDATVDGLAAVSGDAVFAWDSYRRFLTMYATTVLGVPQDALPAGAAPTDEAGLRARVADLKARIAAAGAEVPQDPARQLRGAVEAVFRSWDSPRARAYRAHEGIDDDLGTAVNVQAMVFGNRDDRSGTGVVFTRDPATGENRAYGDFLPRAQGEDVVAGTARTLTLADMAARLPEAHRELSERLGALERHYRDMCDVEFTVESGTLFILQTRVGKRGAVAAVRLAAELAADPSIALTRDEARARLDDATIDRARAEVVAAARRGAAAGALVRGLGASPGRVSGAVVLDADAAADAEGPVVLVRPETNPEDVHGMAVSVGILTSTGGLVSHAAVVARGWGIPAVVGAQELVVGPADVRTREGEVLFATGDTITIDGTTGEVWLGAATDDGGTAGLTDDEIVARDLPALAVLLGDVSGQPVARTSSSMSSANPT</sequence>
<organism evidence="3 4">
    <name type="scientific">Pseudonocardia sulfidoxydans NBRC 16205</name>
    <dbReference type="NCBI Taxonomy" id="1223511"/>
    <lineage>
        <taxon>Bacteria</taxon>
        <taxon>Bacillati</taxon>
        <taxon>Actinomycetota</taxon>
        <taxon>Actinomycetes</taxon>
        <taxon>Pseudonocardiales</taxon>
        <taxon>Pseudonocardiaceae</taxon>
        <taxon>Pseudonocardia</taxon>
    </lineage>
</organism>
<evidence type="ECO:0000259" key="1">
    <source>
        <dbReference type="Pfam" id="PF00391"/>
    </source>
</evidence>
<dbReference type="SUPFAM" id="SSF56059">
    <property type="entry name" value="Glutathione synthetase ATP-binding domain-like"/>
    <property type="match status" value="1"/>
</dbReference>
<dbReference type="AlphaFoldDB" id="A0A511DM45"/>
<gene>
    <name evidence="3" type="ORF">PSU4_48300</name>
</gene>
<dbReference type="InterPro" id="IPR008279">
    <property type="entry name" value="PEP-util_enz_mobile_dom"/>
</dbReference>
<evidence type="ECO:0000313" key="4">
    <source>
        <dbReference type="Proteomes" id="UP000321685"/>
    </source>
</evidence>
<dbReference type="Proteomes" id="UP000321685">
    <property type="component" value="Unassembled WGS sequence"/>
</dbReference>
<dbReference type="GO" id="GO:0050242">
    <property type="term" value="F:pyruvate, phosphate dikinase activity"/>
    <property type="evidence" value="ECO:0007669"/>
    <property type="project" value="InterPro"/>
</dbReference>
<dbReference type="Pfam" id="PF01326">
    <property type="entry name" value="PPDK_N"/>
    <property type="match status" value="1"/>
</dbReference>
<comment type="caution">
    <text evidence="3">The sequence shown here is derived from an EMBL/GenBank/DDBJ whole genome shotgun (WGS) entry which is preliminary data.</text>
</comment>
<proteinExistence type="predicted"/>
<dbReference type="EMBL" id="BJVJ01000066">
    <property type="protein sequence ID" value="GEL25876.1"/>
    <property type="molecule type" value="Genomic_DNA"/>
</dbReference>
<dbReference type="PANTHER" id="PTHR22931:SF9">
    <property type="entry name" value="PYRUVATE, PHOSPHATE DIKINASE 1, CHLOROPLASTIC"/>
    <property type="match status" value="1"/>
</dbReference>
<dbReference type="GO" id="GO:0016301">
    <property type="term" value="F:kinase activity"/>
    <property type="evidence" value="ECO:0007669"/>
    <property type="project" value="InterPro"/>
</dbReference>
<dbReference type="SUPFAM" id="SSF52009">
    <property type="entry name" value="Phosphohistidine domain"/>
    <property type="match status" value="1"/>
</dbReference>
<feature type="domain" description="Pyruvate phosphate dikinase AMP/ATP-binding" evidence="2">
    <location>
        <begin position="69"/>
        <end position="283"/>
    </location>
</feature>
<dbReference type="Gene3D" id="3.30.1490.20">
    <property type="entry name" value="ATP-grasp fold, A domain"/>
    <property type="match status" value="1"/>
</dbReference>
<protein>
    <recommendedName>
        <fullName evidence="5">Pyruvate, phosphate dikinase</fullName>
    </recommendedName>
</protein>
<dbReference type="Gene3D" id="3.50.30.10">
    <property type="entry name" value="Phosphohistidine domain"/>
    <property type="match status" value="1"/>
</dbReference>
<dbReference type="InterPro" id="IPR002192">
    <property type="entry name" value="PPDK_AMP/ATP-bd"/>
</dbReference>
<evidence type="ECO:0000313" key="3">
    <source>
        <dbReference type="EMBL" id="GEL25876.1"/>
    </source>
</evidence>
<evidence type="ECO:0000259" key="2">
    <source>
        <dbReference type="Pfam" id="PF01326"/>
    </source>
</evidence>